<organism evidence="2 3">
    <name type="scientific">Flavihumibacter stibioxidans</name>
    <dbReference type="NCBI Taxonomy" id="1834163"/>
    <lineage>
        <taxon>Bacteria</taxon>
        <taxon>Pseudomonadati</taxon>
        <taxon>Bacteroidota</taxon>
        <taxon>Chitinophagia</taxon>
        <taxon>Chitinophagales</taxon>
        <taxon>Chitinophagaceae</taxon>
        <taxon>Flavihumibacter</taxon>
    </lineage>
</organism>
<evidence type="ECO:0000313" key="2">
    <source>
        <dbReference type="EMBL" id="MBC6490121.1"/>
    </source>
</evidence>
<protein>
    <recommendedName>
        <fullName evidence="4">Outer membrane protein beta-barrel domain-containing protein</fullName>
    </recommendedName>
</protein>
<reference evidence="2 3" key="1">
    <citation type="submission" date="2016-07" db="EMBL/GenBank/DDBJ databases">
        <title>Genome analysis of Flavihumibacter stibioxidans YS-17.</title>
        <authorList>
            <person name="Shi K."/>
            <person name="Han Y."/>
            <person name="Wang G."/>
        </authorList>
    </citation>
    <scope>NUCLEOTIDE SEQUENCE [LARGE SCALE GENOMIC DNA]</scope>
    <source>
        <strain evidence="2 3">YS-17</strain>
    </source>
</reference>
<name>A0ABR7M5D6_9BACT</name>
<keyword evidence="1" id="KW-0732">Signal</keyword>
<dbReference type="RefSeq" id="WP_187255446.1">
    <property type="nucleotide sequence ID" value="NZ_JBHULF010000006.1"/>
</dbReference>
<evidence type="ECO:0000256" key="1">
    <source>
        <dbReference type="SAM" id="SignalP"/>
    </source>
</evidence>
<accession>A0ABR7M5D6</accession>
<feature type="chain" id="PRO_5046029216" description="Outer membrane protein beta-barrel domain-containing protein" evidence="1">
    <location>
        <begin position="20"/>
        <end position="198"/>
    </location>
</feature>
<gene>
    <name evidence="2" type="ORF">BC349_04015</name>
</gene>
<evidence type="ECO:0008006" key="4">
    <source>
        <dbReference type="Google" id="ProtNLM"/>
    </source>
</evidence>
<feature type="signal peptide" evidence="1">
    <location>
        <begin position="1"/>
        <end position="19"/>
    </location>
</feature>
<proteinExistence type="predicted"/>
<comment type="caution">
    <text evidence="2">The sequence shown here is derived from an EMBL/GenBank/DDBJ whole genome shotgun (WGS) entry which is preliminary data.</text>
</comment>
<evidence type="ECO:0000313" key="3">
    <source>
        <dbReference type="Proteomes" id="UP000765802"/>
    </source>
</evidence>
<sequence>MKKLLIAALALFALTKTNAQSFMHGAGTGLSVVTMKNGDPSAYGTLLYSPRLTVMETETSSITVGIPLTLGLAGSYSYDNYYGESSDIQYLVNAPLMVNLNIGAGSSPITEDRFGFFIGGGFGINYGNYLVDDVIIVDGFEYYDQVSKNVTTYGPAANAGVRIGVGRQTKNIEILLSYMKGINETKPNTFGLACLFNF</sequence>
<dbReference type="EMBL" id="MBUA01000001">
    <property type="protein sequence ID" value="MBC6490121.1"/>
    <property type="molecule type" value="Genomic_DNA"/>
</dbReference>
<dbReference type="Proteomes" id="UP000765802">
    <property type="component" value="Unassembled WGS sequence"/>
</dbReference>
<keyword evidence="3" id="KW-1185">Reference proteome</keyword>